<comment type="caution">
    <text evidence="3">The sequence shown here is derived from an EMBL/GenBank/DDBJ whole genome shotgun (WGS) entry which is preliminary data.</text>
</comment>
<evidence type="ECO:0000313" key="4">
    <source>
        <dbReference type="Proteomes" id="UP001516400"/>
    </source>
</evidence>
<dbReference type="InterPro" id="IPR027831">
    <property type="entry name" value="DUF4485"/>
</dbReference>
<dbReference type="EMBL" id="JABFTP020000185">
    <property type="protein sequence ID" value="KAL3288841.1"/>
    <property type="molecule type" value="Genomic_DNA"/>
</dbReference>
<gene>
    <name evidence="3" type="ORF">HHI36_003288</name>
</gene>
<evidence type="ECO:0000259" key="2">
    <source>
        <dbReference type="Pfam" id="PF14846"/>
    </source>
</evidence>
<reference evidence="3 4" key="1">
    <citation type="journal article" date="2021" name="BMC Biol.">
        <title>Horizontally acquired antibacterial genes associated with adaptive radiation of ladybird beetles.</title>
        <authorList>
            <person name="Li H.S."/>
            <person name="Tang X.F."/>
            <person name="Huang Y.H."/>
            <person name="Xu Z.Y."/>
            <person name="Chen M.L."/>
            <person name="Du X.Y."/>
            <person name="Qiu B.Y."/>
            <person name="Chen P.T."/>
            <person name="Zhang W."/>
            <person name="Slipinski A."/>
            <person name="Escalona H.E."/>
            <person name="Waterhouse R.M."/>
            <person name="Zwick A."/>
            <person name="Pang H."/>
        </authorList>
    </citation>
    <scope>NUCLEOTIDE SEQUENCE [LARGE SCALE GENOMIC DNA]</scope>
    <source>
        <strain evidence="3">SYSU2018</strain>
    </source>
</reference>
<dbReference type="Proteomes" id="UP001516400">
    <property type="component" value="Unassembled WGS sequence"/>
</dbReference>
<feature type="coiled-coil region" evidence="1">
    <location>
        <begin position="465"/>
        <end position="499"/>
    </location>
</feature>
<organism evidence="3 4">
    <name type="scientific">Cryptolaemus montrouzieri</name>
    <dbReference type="NCBI Taxonomy" id="559131"/>
    <lineage>
        <taxon>Eukaryota</taxon>
        <taxon>Metazoa</taxon>
        <taxon>Ecdysozoa</taxon>
        <taxon>Arthropoda</taxon>
        <taxon>Hexapoda</taxon>
        <taxon>Insecta</taxon>
        <taxon>Pterygota</taxon>
        <taxon>Neoptera</taxon>
        <taxon>Endopterygota</taxon>
        <taxon>Coleoptera</taxon>
        <taxon>Polyphaga</taxon>
        <taxon>Cucujiformia</taxon>
        <taxon>Coccinelloidea</taxon>
        <taxon>Coccinellidae</taxon>
        <taxon>Scymninae</taxon>
        <taxon>Scymnini</taxon>
        <taxon>Cryptolaemus</taxon>
    </lineage>
</organism>
<keyword evidence="4" id="KW-1185">Reference proteome</keyword>
<protein>
    <recommendedName>
        <fullName evidence="2">DUF4485 domain-containing protein</fullName>
    </recommendedName>
</protein>
<name>A0ABD2PCY9_9CUCU</name>
<evidence type="ECO:0000256" key="1">
    <source>
        <dbReference type="SAM" id="Coils"/>
    </source>
</evidence>
<accession>A0ABD2PCY9</accession>
<evidence type="ECO:0000313" key="3">
    <source>
        <dbReference type="EMBL" id="KAL3288841.1"/>
    </source>
</evidence>
<keyword evidence="1" id="KW-0175">Coiled coil</keyword>
<dbReference type="Pfam" id="PF14846">
    <property type="entry name" value="DUF4485"/>
    <property type="match status" value="1"/>
</dbReference>
<proteinExistence type="predicted"/>
<dbReference type="AlphaFoldDB" id="A0ABD2PCY9"/>
<sequence length="515" mass="60231">MDPESKLDQDFLFYCGFTSTFFTRIKDDEVKAKCQQWLYKLLGEKCEGIDSKRCRNIYLTQLLVCMQNNVLEGPFRLTPGDIDISDAYDVFEPIADSCREPEWLQEKDDIPESDGRNSKEGRTYIATRVLPGGVGAFAYIALSMGDEEPKWIGGGEGILERKLSEKFREYVPPVYEMEKILARRKDPKEREKVLTFYDVLMQNIADEMDEVIQEQQNETVNGLIEQLVEDLKNKEQYGPYEAMSERQRRRNLLLMLYNNIQRRRYKIAKREEILDEIEQKMMPHSFFDESALPEDKYELPSVMWEQAINKYPNKVNMEKMKGKYPVFMIERFIDLLAKLKEEIAMQMHKRHENLLTQMKKELRIEAERGGRKMNTAKKSCDIAWKILLDVRAAYNKKADADKKNLEAKSMKLSEHSQLYDRMREALLEKQKEVEEEAAHGHKLAAEINAVANQTNLYMHINDETIRKTEESNLTAMKNLKRLKAAVHQYETRVAQLKNVGKMSITNAKQATAFFF</sequence>
<feature type="domain" description="DUF4485" evidence="2">
    <location>
        <begin position="7"/>
        <end position="81"/>
    </location>
</feature>
<feature type="coiled-coil region" evidence="1">
    <location>
        <begin position="395"/>
        <end position="432"/>
    </location>
</feature>